<feature type="domain" description="SCP" evidence="1">
    <location>
        <begin position="176"/>
        <end position="291"/>
    </location>
</feature>
<dbReference type="Proteomes" id="UP000190037">
    <property type="component" value="Unassembled WGS sequence"/>
</dbReference>
<reference evidence="3 4" key="1">
    <citation type="submission" date="2017-03" db="EMBL/GenBank/DDBJ databases">
        <title>Draft genome sequence of Streptomyces scabrisporus NF3, endophyte isolated from Amphipterygium adstringens.</title>
        <authorList>
            <person name="Vazquez M."/>
            <person name="Ceapa C.D."/>
            <person name="Rodriguez Luna D."/>
            <person name="Sanchez Esquivel S."/>
        </authorList>
    </citation>
    <scope>NUCLEOTIDE SEQUENCE [LARGE SCALE GENOMIC DNA]</scope>
    <source>
        <strain evidence="3 4">NF3</strain>
    </source>
</reference>
<name>A0A1T3NTX6_9ACTN</name>
<dbReference type="Gene3D" id="2.60.60.30">
    <property type="entry name" value="sav2460 like domains"/>
    <property type="match status" value="1"/>
</dbReference>
<dbReference type="InterPro" id="IPR014044">
    <property type="entry name" value="CAP_dom"/>
</dbReference>
<evidence type="ECO:0000313" key="4">
    <source>
        <dbReference type="Proteomes" id="UP000190037"/>
    </source>
</evidence>
<dbReference type="AlphaFoldDB" id="A0A1T3NTX6"/>
<dbReference type="eggNOG" id="COG2340">
    <property type="taxonomic scope" value="Bacteria"/>
</dbReference>
<dbReference type="CDD" id="cd06974">
    <property type="entry name" value="TerD_like"/>
    <property type="match status" value="1"/>
</dbReference>
<evidence type="ECO:0000259" key="1">
    <source>
        <dbReference type="Pfam" id="PF00188"/>
    </source>
</evidence>
<dbReference type="OrthoDB" id="68195at2"/>
<dbReference type="STRING" id="159449.B4N89_04215"/>
<organism evidence="3 4">
    <name type="scientific">Embleya scabrispora</name>
    <dbReference type="NCBI Taxonomy" id="159449"/>
    <lineage>
        <taxon>Bacteria</taxon>
        <taxon>Bacillati</taxon>
        <taxon>Actinomycetota</taxon>
        <taxon>Actinomycetes</taxon>
        <taxon>Kitasatosporales</taxon>
        <taxon>Streptomycetaceae</taxon>
        <taxon>Embleya</taxon>
    </lineage>
</organism>
<keyword evidence="4" id="KW-1185">Reference proteome</keyword>
<comment type="caution">
    <text evidence="3">The sequence shown here is derived from an EMBL/GenBank/DDBJ whole genome shotgun (WGS) entry which is preliminary data.</text>
</comment>
<feature type="domain" description="TerD" evidence="2">
    <location>
        <begin position="25"/>
        <end position="153"/>
    </location>
</feature>
<dbReference type="CDD" id="cd05379">
    <property type="entry name" value="CAP_bacterial"/>
    <property type="match status" value="1"/>
</dbReference>
<dbReference type="EMBL" id="MWQN01000001">
    <property type="protein sequence ID" value="OPC80256.1"/>
    <property type="molecule type" value="Genomic_DNA"/>
</dbReference>
<sequence length="295" mass="31488">MSELPPGANQSLPVGVVRVRVPGPFDISALITGEDRRVSGDADFVFFNQVSAPGVRLGGDTVTVDPAGLRAGATRVTVVVSPADTTHTLGELPPPAMTLTGASGTLLARFTPPRPRTETVLLLAEIYRRGAQWKVRALGQGYADGLAGIARDFGVDVEEETQTPSGLSEFQRGVVELTNVERARHGLRPLAPQPQLTACAQAFSADMITRAFFSHTDPDGREPWDRAIAAGYLYSRIGENIACGQRSPAEVVQGWMDSPGHRKNILTAEFTEIGVGYVTGGTYGTSWTQVFGTPR</sequence>
<protein>
    <submittedName>
        <fullName evidence="3">Alkaline phosphatase</fullName>
    </submittedName>
</protein>
<dbReference type="InterPro" id="IPR003325">
    <property type="entry name" value="TerD"/>
</dbReference>
<dbReference type="Gene3D" id="3.40.33.10">
    <property type="entry name" value="CAP"/>
    <property type="match status" value="1"/>
</dbReference>
<dbReference type="RefSeq" id="WP_078974518.1">
    <property type="nucleotide sequence ID" value="NZ_MWQN01000001.1"/>
</dbReference>
<dbReference type="InterPro" id="IPR035940">
    <property type="entry name" value="CAP_sf"/>
</dbReference>
<evidence type="ECO:0000313" key="3">
    <source>
        <dbReference type="EMBL" id="OPC80256.1"/>
    </source>
</evidence>
<dbReference type="PANTHER" id="PTHR31157">
    <property type="entry name" value="SCP DOMAIN-CONTAINING PROTEIN"/>
    <property type="match status" value="1"/>
</dbReference>
<gene>
    <name evidence="3" type="ORF">B4N89_04215</name>
</gene>
<dbReference type="Pfam" id="PF02342">
    <property type="entry name" value="TerD"/>
    <property type="match status" value="1"/>
</dbReference>
<dbReference type="SUPFAM" id="SSF55797">
    <property type="entry name" value="PR-1-like"/>
    <property type="match status" value="1"/>
</dbReference>
<proteinExistence type="predicted"/>
<dbReference type="Pfam" id="PF00188">
    <property type="entry name" value="CAP"/>
    <property type="match status" value="1"/>
</dbReference>
<dbReference type="PANTHER" id="PTHR31157:SF1">
    <property type="entry name" value="SCP DOMAIN-CONTAINING PROTEIN"/>
    <property type="match status" value="1"/>
</dbReference>
<evidence type="ECO:0000259" key="2">
    <source>
        <dbReference type="Pfam" id="PF02342"/>
    </source>
</evidence>
<accession>A0A1T3NTX6</accession>
<dbReference type="eggNOG" id="COG2310">
    <property type="taxonomic scope" value="Bacteria"/>
</dbReference>